<gene>
    <name evidence="3" type="ORF">ACFY35_17635</name>
</gene>
<evidence type="ECO:0000256" key="1">
    <source>
        <dbReference type="SAM" id="MobiDB-lite"/>
    </source>
</evidence>
<organism evidence="3 4">
    <name type="scientific">Paractinoplanes globisporus</name>
    <dbReference type="NCBI Taxonomy" id="113565"/>
    <lineage>
        <taxon>Bacteria</taxon>
        <taxon>Bacillati</taxon>
        <taxon>Actinomycetota</taxon>
        <taxon>Actinomycetes</taxon>
        <taxon>Micromonosporales</taxon>
        <taxon>Micromonosporaceae</taxon>
        <taxon>Paractinoplanes</taxon>
    </lineage>
</organism>
<evidence type="ECO:0000313" key="3">
    <source>
        <dbReference type="EMBL" id="MFF5291266.1"/>
    </source>
</evidence>
<sequence length="308" mass="32373">MDESGTTLTEIPDDRPPFSPPPVSPPPVYGPPAALPPEFYAGPSDPLVSPDFAGWWARSFHLLGAAWRPLLLIQLVSAVPSLVLLTWGALLSNDRVVEIGTDVTLSKTLEPFLPLIPLALVVILLSLVTSLATHRVLVQTATGRPVAIGAAVREGLRRTPALIGWGLLAGLMVGGGLLFCIVPGIYFAAVFAILPVLVLLERGGVIGRAFQLFHANFGAALGRIATTFGVTVALLFVESTFAQVLAPDRLGGTVSAPSIVATQAISAAFTIVSGMISAPMILTAYADMRARREPFSTAYLLPVLLPAE</sequence>
<keyword evidence="4" id="KW-1185">Reference proteome</keyword>
<feature type="transmembrane region" description="Helical" evidence="2">
    <location>
        <begin position="159"/>
        <end position="178"/>
    </location>
</feature>
<dbReference type="Proteomes" id="UP001602245">
    <property type="component" value="Unassembled WGS sequence"/>
</dbReference>
<feature type="transmembrane region" description="Helical" evidence="2">
    <location>
        <begin position="184"/>
        <end position="200"/>
    </location>
</feature>
<feature type="transmembrane region" description="Helical" evidence="2">
    <location>
        <begin position="112"/>
        <end position="138"/>
    </location>
</feature>
<evidence type="ECO:0000256" key="2">
    <source>
        <dbReference type="SAM" id="Phobius"/>
    </source>
</evidence>
<feature type="transmembrane region" description="Helical" evidence="2">
    <location>
        <begin position="212"/>
        <end position="236"/>
    </location>
</feature>
<proteinExistence type="predicted"/>
<keyword evidence="2" id="KW-0472">Membrane</keyword>
<protein>
    <recommendedName>
        <fullName evidence="5">Glycerophosphoryl diester phosphodiesterase membrane domain-containing protein</fullName>
    </recommendedName>
</protein>
<evidence type="ECO:0008006" key="5">
    <source>
        <dbReference type="Google" id="ProtNLM"/>
    </source>
</evidence>
<reference evidence="3 4" key="1">
    <citation type="submission" date="2024-10" db="EMBL/GenBank/DDBJ databases">
        <title>The Natural Products Discovery Center: Release of the First 8490 Sequenced Strains for Exploring Actinobacteria Biosynthetic Diversity.</title>
        <authorList>
            <person name="Kalkreuter E."/>
            <person name="Kautsar S.A."/>
            <person name="Yang D."/>
            <person name="Bader C.D."/>
            <person name="Teijaro C.N."/>
            <person name="Fluegel L."/>
            <person name="Davis C.M."/>
            <person name="Simpson J.R."/>
            <person name="Lauterbach L."/>
            <person name="Steele A.D."/>
            <person name="Gui C."/>
            <person name="Meng S."/>
            <person name="Li G."/>
            <person name="Viehrig K."/>
            <person name="Ye F."/>
            <person name="Su P."/>
            <person name="Kiefer A.F."/>
            <person name="Nichols A."/>
            <person name="Cepeda A.J."/>
            <person name="Yan W."/>
            <person name="Fan B."/>
            <person name="Jiang Y."/>
            <person name="Adhikari A."/>
            <person name="Zheng C.-J."/>
            <person name="Schuster L."/>
            <person name="Cowan T.M."/>
            <person name="Smanski M.J."/>
            <person name="Chevrette M.G."/>
            <person name="De Carvalho L.P.S."/>
            <person name="Shen B."/>
        </authorList>
    </citation>
    <scope>NUCLEOTIDE SEQUENCE [LARGE SCALE GENOMIC DNA]</scope>
    <source>
        <strain evidence="3 4">NPDC000087</strain>
    </source>
</reference>
<feature type="compositionally biased region" description="Pro residues" evidence="1">
    <location>
        <begin position="17"/>
        <end position="30"/>
    </location>
</feature>
<keyword evidence="2" id="KW-1133">Transmembrane helix</keyword>
<feature type="transmembrane region" description="Helical" evidence="2">
    <location>
        <begin position="70"/>
        <end position="92"/>
    </location>
</feature>
<feature type="transmembrane region" description="Helical" evidence="2">
    <location>
        <begin position="256"/>
        <end position="282"/>
    </location>
</feature>
<accession>A0ABW6WD88</accession>
<keyword evidence="2" id="KW-0812">Transmembrane</keyword>
<evidence type="ECO:0000313" key="4">
    <source>
        <dbReference type="Proteomes" id="UP001602245"/>
    </source>
</evidence>
<name>A0ABW6WD88_9ACTN</name>
<comment type="caution">
    <text evidence="3">The sequence shown here is derived from an EMBL/GenBank/DDBJ whole genome shotgun (WGS) entry which is preliminary data.</text>
</comment>
<dbReference type="RefSeq" id="WP_020514174.1">
    <property type="nucleotide sequence ID" value="NZ_JBIAZU010000003.1"/>
</dbReference>
<dbReference type="EMBL" id="JBIAZU010000003">
    <property type="protein sequence ID" value="MFF5291266.1"/>
    <property type="molecule type" value="Genomic_DNA"/>
</dbReference>
<feature type="region of interest" description="Disordered" evidence="1">
    <location>
        <begin position="1"/>
        <end position="30"/>
    </location>
</feature>